<evidence type="ECO:0000256" key="3">
    <source>
        <dbReference type="ARBA" id="ARBA00023157"/>
    </source>
</evidence>
<dbReference type="InterPro" id="IPR002223">
    <property type="entry name" value="Kunitz_BPTI"/>
</dbReference>
<feature type="domain" description="BPTI/Kunitz inhibitor" evidence="5">
    <location>
        <begin position="36"/>
        <end position="86"/>
    </location>
</feature>
<dbReference type="Proteomes" id="UP000270296">
    <property type="component" value="Unassembled WGS sequence"/>
</dbReference>
<feature type="domain" description="BPTI/Kunitz inhibitor" evidence="5">
    <location>
        <begin position="545"/>
        <end position="595"/>
    </location>
</feature>
<evidence type="ECO:0000256" key="2">
    <source>
        <dbReference type="ARBA" id="ARBA00022900"/>
    </source>
</evidence>
<accession>A0A183IZP4</accession>
<dbReference type="Gene3D" id="4.10.410.10">
    <property type="entry name" value="Pancreatic trypsin inhibitor Kunitz domain"/>
    <property type="match status" value="13"/>
</dbReference>
<name>A0A183IZP4_9BILA</name>
<dbReference type="InterPro" id="IPR036880">
    <property type="entry name" value="Kunitz_BPTI_sf"/>
</dbReference>
<feature type="domain" description="BPTI/Kunitz inhibitor" evidence="5">
    <location>
        <begin position="412"/>
        <end position="462"/>
    </location>
</feature>
<dbReference type="SMART" id="SM00131">
    <property type="entry name" value="KU"/>
    <property type="match status" value="13"/>
</dbReference>
<keyword evidence="4" id="KW-0732">Signal</keyword>
<feature type="domain" description="BPTI/Kunitz inhibitor" evidence="5">
    <location>
        <begin position="350"/>
        <end position="400"/>
    </location>
</feature>
<proteinExistence type="predicted"/>
<feature type="domain" description="BPTI/Kunitz inhibitor" evidence="5">
    <location>
        <begin position="612"/>
        <end position="662"/>
    </location>
</feature>
<dbReference type="EMBL" id="UZAM01012306">
    <property type="protein sequence ID" value="VDP21130.1"/>
    <property type="molecule type" value="Genomic_DNA"/>
</dbReference>
<feature type="chain" id="PRO_5043140309" evidence="4">
    <location>
        <begin position="25"/>
        <end position="854"/>
    </location>
</feature>
<dbReference type="AlphaFoldDB" id="A0A183IZP4"/>
<evidence type="ECO:0000256" key="4">
    <source>
        <dbReference type="SAM" id="SignalP"/>
    </source>
</evidence>
<sequence>MICSIANTFSFLVFLNCIIHGFSTEENDINNVDEKCSLKVDPGYCDGNYRRWFYNPFKDDCQSFAYGGCGGNENNFFTREMCTEKCQPWLLPNRDKDPKCFAPPTKGPCYARFYRWFYNPEMKECLEFIYGGCHGNSNNYLTQEACLTGCDKSYNKTSRDKVFPDCTSKPDAGPCKSFRPHWFYNSLSHTCEEFLYGDCLGNGNNYKSEELCKKSCQSAKEASTKDFDCASPPEPGPCRGLFRKWFYNPTTKGCSEFSYGGCGGNKNNFETPESCLNSCQRESQFYSESKRSPLGCFEPLKKGHCRGRIPRYYYNGTSEKCELFLYGGCGGNSNNYDTFDDCLKMCKPECVGPPEVGRCKGAIPRFFYNATNKMCEMFLFGGCQAGWNNYETPEACELSCISAKMYDQKMQCFLPPEKGPCRASIPKWYYDGKTEKCLTFIYGGCGGNGNNFETIKECQECAESVPKTTPLSVSSEHFSISSCQLPVERGPCRANLLRWFFNVASQRCEVFAFGGCDGNGNNFEDKEICESHCNAKETYDKRTQCLLSPEMGPCRANIPKWYYDSQVGKCLIFVYGGCDGNGNRFENSEECEKQCSESPSNTTENHFSISNCHLPPDAGPCRANILRWFFNVVSRRCQPFFYGGCKGNANNFDDKDTCDSHCNFKGTGSYKLSLLKTADCTSAPETGTCRALLERWYYDGIAGKCKQFIYGGCGGNANNYDSFKECTTKCPGERRDFDVQTKNANISAFAYHACSQEPDQGPCRSNYTRWFYNRTTSMCDSFSYGAESYKCSLDPDSGPCRAHMSRWFYNRTSNACETFVFGGCGGNDNRYTDEQFCLHNCVQSSPWQEQKTNG</sequence>
<dbReference type="OrthoDB" id="4473401at2759"/>
<dbReference type="SUPFAM" id="SSF57362">
    <property type="entry name" value="BPTI-like"/>
    <property type="match status" value="13"/>
</dbReference>
<feature type="domain" description="BPTI/Kunitz inhibitor" evidence="5">
    <location>
        <begin position="791"/>
        <end position="841"/>
    </location>
</feature>
<feature type="domain" description="BPTI/Kunitz inhibitor" evidence="5">
    <location>
        <begin position="296"/>
        <end position="346"/>
    </location>
</feature>
<evidence type="ECO:0000256" key="1">
    <source>
        <dbReference type="ARBA" id="ARBA00022690"/>
    </source>
</evidence>
<dbReference type="InterPro" id="IPR020901">
    <property type="entry name" value="Prtase_inh_Kunz-CS"/>
</dbReference>
<feature type="domain" description="BPTI/Kunitz inhibitor" evidence="5">
    <location>
        <begin position="229"/>
        <end position="279"/>
    </location>
</feature>
<keyword evidence="1" id="KW-0646">Protease inhibitor</keyword>
<dbReference type="CDD" id="cd00109">
    <property type="entry name" value="Kunitz-type"/>
    <property type="match status" value="8"/>
</dbReference>
<feature type="domain" description="BPTI/Kunitz inhibitor" evidence="5">
    <location>
        <begin position="483"/>
        <end position="533"/>
    </location>
</feature>
<dbReference type="InterPro" id="IPR050098">
    <property type="entry name" value="TFPI/VKTCI-like"/>
</dbReference>
<keyword evidence="7" id="KW-1185">Reference proteome</keyword>
<evidence type="ECO:0000259" key="5">
    <source>
        <dbReference type="PROSITE" id="PS50279"/>
    </source>
</evidence>
<feature type="domain" description="BPTI/Kunitz inhibitor" evidence="5">
    <location>
        <begin position="754"/>
        <end position="791"/>
    </location>
</feature>
<feature type="domain" description="BPTI/Kunitz inhibitor" evidence="5">
    <location>
        <begin position="680"/>
        <end position="730"/>
    </location>
</feature>
<feature type="domain" description="BPTI/Kunitz inhibitor" evidence="5">
    <location>
        <begin position="166"/>
        <end position="216"/>
    </location>
</feature>
<evidence type="ECO:0000313" key="7">
    <source>
        <dbReference type="Proteomes" id="UP000270296"/>
    </source>
</evidence>
<dbReference type="FunFam" id="4.10.410.10:FF:000020">
    <property type="entry name" value="Collagen, type VI, alpha 3"/>
    <property type="match status" value="8"/>
</dbReference>
<protein>
    <submittedName>
        <fullName evidence="8">Papilin</fullName>
    </submittedName>
</protein>
<feature type="signal peptide" evidence="4">
    <location>
        <begin position="1"/>
        <end position="24"/>
    </location>
</feature>
<dbReference type="PROSITE" id="PS50279">
    <property type="entry name" value="BPTI_KUNITZ_2"/>
    <property type="match status" value="13"/>
</dbReference>
<reference evidence="8" key="1">
    <citation type="submission" date="2016-06" db="UniProtKB">
        <authorList>
            <consortium name="WormBaseParasite"/>
        </authorList>
    </citation>
    <scope>IDENTIFICATION</scope>
</reference>
<evidence type="ECO:0000313" key="8">
    <source>
        <dbReference type="WBParaSite" id="SBAD_0000941901-mRNA-1"/>
    </source>
</evidence>
<dbReference type="GO" id="GO:0004867">
    <property type="term" value="F:serine-type endopeptidase inhibitor activity"/>
    <property type="evidence" value="ECO:0007669"/>
    <property type="project" value="UniProtKB-KW"/>
</dbReference>
<dbReference type="PRINTS" id="PR00759">
    <property type="entry name" value="BASICPTASE"/>
</dbReference>
<feature type="domain" description="BPTI/Kunitz inhibitor" evidence="5">
    <location>
        <begin position="100"/>
        <end position="150"/>
    </location>
</feature>
<dbReference type="PANTHER" id="PTHR10083">
    <property type="entry name" value="KUNITZ-TYPE PROTEASE INHIBITOR-RELATED"/>
    <property type="match status" value="1"/>
</dbReference>
<dbReference type="Pfam" id="PF00014">
    <property type="entry name" value="Kunitz_BPTI"/>
    <property type="match status" value="13"/>
</dbReference>
<reference evidence="6 7" key="2">
    <citation type="submission" date="2018-11" db="EMBL/GenBank/DDBJ databases">
        <authorList>
            <consortium name="Pathogen Informatics"/>
        </authorList>
    </citation>
    <scope>NUCLEOTIDE SEQUENCE [LARGE SCALE GENOMIC DNA]</scope>
</reference>
<evidence type="ECO:0000313" key="6">
    <source>
        <dbReference type="EMBL" id="VDP21130.1"/>
    </source>
</evidence>
<dbReference type="WBParaSite" id="SBAD_0000941901-mRNA-1">
    <property type="protein sequence ID" value="SBAD_0000941901-mRNA-1"/>
    <property type="gene ID" value="SBAD_0000941901"/>
</dbReference>
<keyword evidence="3" id="KW-1015">Disulfide bond</keyword>
<gene>
    <name evidence="6" type="ORF">SBAD_LOCUS9092</name>
</gene>
<dbReference type="PANTHER" id="PTHR10083:SF382">
    <property type="match status" value="1"/>
</dbReference>
<dbReference type="PROSITE" id="PS00280">
    <property type="entry name" value="BPTI_KUNITZ_1"/>
    <property type="match status" value="8"/>
</dbReference>
<organism evidence="8">
    <name type="scientific">Soboliphyme baturini</name>
    <dbReference type="NCBI Taxonomy" id="241478"/>
    <lineage>
        <taxon>Eukaryota</taxon>
        <taxon>Metazoa</taxon>
        <taxon>Ecdysozoa</taxon>
        <taxon>Nematoda</taxon>
        <taxon>Enoplea</taxon>
        <taxon>Dorylaimia</taxon>
        <taxon>Dioctophymatida</taxon>
        <taxon>Dioctophymatoidea</taxon>
        <taxon>Soboliphymatidae</taxon>
        <taxon>Soboliphyme</taxon>
    </lineage>
</organism>
<keyword evidence="2" id="KW-0722">Serine protease inhibitor</keyword>